<reference evidence="1" key="1">
    <citation type="submission" date="2022-07" db="EMBL/GenBank/DDBJ databases">
        <authorList>
            <person name="Macas J."/>
            <person name="Novak P."/>
            <person name="Neumann P."/>
        </authorList>
    </citation>
    <scope>NUCLEOTIDE SEQUENCE</scope>
</reference>
<keyword evidence="2" id="KW-1185">Reference proteome</keyword>
<proteinExistence type="predicted"/>
<dbReference type="Proteomes" id="UP001152484">
    <property type="component" value="Unassembled WGS sequence"/>
</dbReference>
<dbReference type="AlphaFoldDB" id="A0A9P0YYM1"/>
<sequence length="124" mass="14298">MAATRWTINSLRSVYLARVAGSWRNISSKPLQAKEMVASRVRRRDTDHELRSLIFNSACQRRSATIVLHKWMNEGHKISAFQLRCVYRQLIKRRRFGAAVEVSPLFSFVSNFRVGVGSVLSVRF</sequence>
<name>A0A9P0YYM1_CUSEU</name>
<protein>
    <submittedName>
        <fullName evidence="1">Uncharacterized protein</fullName>
    </submittedName>
</protein>
<evidence type="ECO:0000313" key="1">
    <source>
        <dbReference type="EMBL" id="CAH9080327.1"/>
    </source>
</evidence>
<evidence type="ECO:0000313" key="2">
    <source>
        <dbReference type="Proteomes" id="UP001152484"/>
    </source>
</evidence>
<gene>
    <name evidence="1" type="ORF">CEURO_LOCUS7454</name>
</gene>
<organism evidence="1 2">
    <name type="scientific">Cuscuta europaea</name>
    <name type="common">European dodder</name>
    <dbReference type="NCBI Taxonomy" id="41803"/>
    <lineage>
        <taxon>Eukaryota</taxon>
        <taxon>Viridiplantae</taxon>
        <taxon>Streptophyta</taxon>
        <taxon>Embryophyta</taxon>
        <taxon>Tracheophyta</taxon>
        <taxon>Spermatophyta</taxon>
        <taxon>Magnoliopsida</taxon>
        <taxon>eudicotyledons</taxon>
        <taxon>Gunneridae</taxon>
        <taxon>Pentapetalae</taxon>
        <taxon>asterids</taxon>
        <taxon>lamiids</taxon>
        <taxon>Solanales</taxon>
        <taxon>Convolvulaceae</taxon>
        <taxon>Cuscuteae</taxon>
        <taxon>Cuscuta</taxon>
        <taxon>Cuscuta subgen. Cuscuta</taxon>
    </lineage>
</organism>
<dbReference type="OrthoDB" id="1146105at2759"/>
<accession>A0A9P0YYM1</accession>
<dbReference type="EMBL" id="CAMAPE010000013">
    <property type="protein sequence ID" value="CAH9080327.1"/>
    <property type="molecule type" value="Genomic_DNA"/>
</dbReference>
<comment type="caution">
    <text evidence="1">The sequence shown here is derived from an EMBL/GenBank/DDBJ whole genome shotgun (WGS) entry which is preliminary data.</text>
</comment>